<dbReference type="AlphaFoldDB" id="K0JV82"/>
<reference evidence="2 3" key="1">
    <citation type="journal article" date="2012" name="BMC Genomics">
        <title>Complete genome sequence of Saccharothrix espanaensis DSM 44229T and comparison to the other completely sequenced Pseudonocardiaceae.</title>
        <authorList>
            <person name="Strobel T."/>
            <person name="Al-Dilaimi A."/>
            <person name="Blom J."/>
            <person name="Gessner A."/>
            <person name="Kalinowski J."/>
            <person name="Luzhetska M."/>
            <person name="Puhler A."/>
            <person name="Szczepanowski R."/>
            <person name="Bechthold A."/>
            <person name="Ruckert C."/>
        </authorList>
    </citation>
    <scope>NUCLEOTIDE SEQUENCE [LARGE SCALE GENOMIC DNA]</scope>
    <source>
        <strain evidence="3">ATCC 51144 / DSM 44229 / JCM 9112 / NBRC 15066 / NRRL 15764</strain>
    </source>
</reference>
<keyword evidence="3" id="KW-1185">Reference proteome</keyword>
<dbReference type="EMBL" id="HE804045">
    <property type="protein sequence ID" value="CCH29417.1"/>
    <property type="molecule type" value="Genomic_DNA"/>
</dbReference>
<feature type="compositionally biased region" description="Basic and acidic residues" evidence="1">
    <location>
        <begin position="11"/>
        <end position="30"/>
    </location>
</feature>
<dbReference type="eggNOG" id="COG5606">
    <property type="taxonomic scope" value="Bacteria"/>
</dbReference>
<dbReference type="RefSeq" id="WP_015099529.1">
    <property type="nucleotide sequence ID" value="NC_019673.1"/>
</dbReference>
<gene>
    <name evidence="2" type="ordered locus">BN6_20960</name>
</gene>
<protein>
    <submittedName>
        <fullName evidence="2">Uncharacterized protein</fullName>
    </submittedName>
</protein>
<name>K0JV82_SACES</name>
<dbReference type="STRING" id="1179773.BN6_20960"/>
<proteinExistence type="predicted"/>
<evidence type="ECO:0000313" key="2">
    <source>
        <dbReference type="EMBL" id="CCH29417.1"/>
    </source>
</evidence>
<feature type="compositionally biased region" description="Polar residues" evidence="1">
    <location>
        <begin position="1"/>
        <end position="10"/>
    </location>
</feature>
<dbReference type="PATRIC" id="fig|1179773.3.peg.2094"/>
<dbReference type="OrthoDB" id="3669132at2"/>
<sequence length="442" mass="48108">MSTEVVSASSVHDDHRRWCTGDSENQERREGTWRAGDLLVASASEVAQQVLEAELFSAVVRAMDGIRRRARPLRPTSLVRRTRADDGLLALEVADDGVDEVLSEVLPRLVGDRLVGIPGVRPLPGRHHLELRLSGTPAVVRLLGLDRPRWHEAAGPLAAGCVAVWRDVRDRWHEREHAAARAPRDLTAAAGSALLRRFPLWKGAAWLSTVARPGGCLEVYWRDGPRGEAVAAILSDSCCRVPDTAVTAYVMPTDGVRGVRLSPGRSVAHGGESGWAWTEWTAMTAPGPLVPEHAALAATETPSAILPQMWEQPSMREALARREIGDVYRLLAGHGVPLDHIGRATGQNIEEVSATLAGHPVRDYDRLCRIADGLGIPKGYMGLAHHERAAPVYRDCDCDEHGKRRRFLEHAAMLLIGSAESGTTVQSRNGFHDASCHYALSA</sequence>
<evidence type="ECO:0000256" key="1">
    <source>
        <dbReference type="SAM" id="MobiDB-lite"/>
    </source>
</evidence>
<dbReference type="KEGG" id="sesp:BN6_20960"/>
<evidence type="ECO:0000313" key="3">
    <source>
        <dbReference type="Proteomes" id="UP000006281"/>
    </source>
</evidence>
<dbReference type="HOGENOM" id="CLU_619470_0_0_11"/>
<dbReference type="Proteomes" id="UP000006281">
    <property type="component" value="Chromosome"/>
</dbReference>
<accession>K0JV82</accession>
<feature type="region of interest" description="Disordered" evidence="1">
    <location>
        <begin position="1"/>
        <end position="30"/>
    </location>
</feature>
<organism evidence="2 3">
    <name type="scientific">Saccharothrix espanaensis (strain ATCC 51144 / DSM 44229 / JCM 9112 / NBRC 15066 / NRRL 15764)</name>
    <dbReference type="NCBI Taxonomy" id="1179773"/>
    <lineage>
        <taxon>Bacteria</taxon>
        <taxon>Bacillati</taxon>
        <taxon>Actinomycetota</taxon>
        <taxon>Actinomycetes</taxon>
        <taxon>Pseudonocardiales</taxon>
        <taxon>Pseudonocardiaceae</taxon>
        <taxon>Saccharothrix</taxon>
    </lineage>
</organism>